<proteinExistence type="predicted"/>
<feature type="domain" description="LRRCT" evidence="5">
    <location>
        <begin position="1200"/>
        <end position="1267"/>
    </location>
</feature>
<dbReference type="GO" id="GO:0071944">
    <property type="term" value="C:cell periphery"/>
    <property type="evidence" value="ECO:0007669"/>
    <property type="project" value="UniProtKB-ARBA"/>
</dbReference>
<organism evidence="6 7">
    <name type="scientific">Cloeon dipterum</name>
    <dbReference type="NCBI Taxonomy" id="197152"/>
    <lineage>
        <taxon>Eukaryota</taxon>
        <taxon>Metazoa</taxon>
        <taxon>Ecdysozoa</taxon>
        <taxon>Arthropoda</taxon>
        <taxon>Hexapoda</taxon>
        <taxon>Insecta</taxon>
        <taxon>Pterygota</taxon>
        <taxon>Palaeoptera</taxon>
        <taxon>Ephemeroptera</taxon>
        <taxon>Pisciforma</taxon>
        <taxon>Baetidae</taxon>
        <taxon>Cloeon</taxon>
    </lineage>
</organism>
<evidence type="ECO:0000256" key="4">
    <source>
        <dbReference type="SAM" id="Phobius"/>
    </source>
</evidence>
<evidence type="ECO:0000259" key="5">
    <source>
        <dbReference type="SMART" id="SM00082"/>
    </source>
</evidence>
<evidence type="ECO:0000256" key="3">
    <source>
        <dbReference type="ARBA" id="ARBA00022737"/>
    </source>
</evidence>
<sequence length="1308" mass="145676">MNRSAFVGPGQLQLATSHRMGGECRARSRVIWWLLVLSTLWSGVMAQLVAPCPFNSMCSCKFGAPSLSIHFTTPKTLDNIKDISCVGVLFATLPEVPNGQIDHMDVVNSGLEAIDGEILGGAQIESLRMMSNQIVYVNERAFSSMEDAIRSLDLSYNELDQVPFEALRPVRSLDWINFVGNHISTLTDRDENGGGSGGWSLYIQETLTNLLLGKNDITELPKNALAKFRHLTWLDLEYNRISTIHSGALPKSLQTLSASHNLITRFPTAAIDELNNLGWLYLRGNYLEELPEYTFRHKKRVDKLDMGENFLRSVPQNLFNGSMVVRDLNLDFNYLKTLPAQAFRGLNSGRIFLSKNRLEDMDDRTFVGLSHTLEYLDLDHNLLDKVPKALAQLKKLKYLYLASNKLKEVPEDAFDGFAGSLKAISLSGNQLTSIPKEALKGCKRLAHLNLGYNQIAEILDDDLQGWGGSLETLLLINNRITNLQAHAFQHSPRLKELSLSYNQLTDIDDDAFIDLSNTLANLEISFGLNREDFPEELLKPLTQLSWLALDNNNLRTISSSCLYTFGHLQYLNLEANKFRFLPPQLFHSNVHRQLIDVRLSYNHFEEIESGTFASLPALQTIVLTGNRIRTIRSGAFSELNSLVTVEMSDNRLSVISPKAFSSLPTLGRLKLQLNDLKEFSLGSLYNVTSPYNSLALNLSHNQITGLFPGDSGGQVYLRVLDLAHNRVPEVPINFLHGITASLRKLYLGYNKILRLDDSAFGKLDQLQVLSMPHNGIQGVRRSAFHGLPSLQILELNNNHIEQLQSEQFTRLPELRSLTLAQNHIRSLPRDVFAGTRLERLDLSNNQFVVMPSSALSEVGTSLRYLDISHNQLEHLDATMFPNTPHLLGLNLAGNRLTILPDNVFTGLGGGLLRLDLSSNPLQRANFKELFHYVQKLRHLNLANAGLRQAPHLPLPELISLNLSSNGIDEVPQGTMDSLGRLQHLDLTSNKLNSVPSHAWHSLTVLKTLDITRNPIRIITKDSFQGLHRLQTLIIDDLPKLERFDADSLTRLRLLASLRIQTWPQIERYRFRLGGVLSGVAALQKLAVRVLEPVLNDQLLGAYSPKLQEIEITGSNLKQISPDAFEGVEENYALALQIRGTQVEELPAGVFAALERVPILSLDLRDNKFTTLSPFTIYNNGSNWEVVGTKLISEGLILKGNPWTCDCSLVWLGHWLRRWLRETVQIHTVALDGAQQIQAMAREAVCTDPRTGQQTPMIDLYPEDLNCHASALSRAVGGAVGGGGGGIRHSATGLVATFVAVGVVLLSAG</sequence>
<evidence type="ECO:0000313" key="6">
    <source>
        <dbReference type="EMBL" id="CAB3377207.1"/>
    </source>
</evidence>
<dbReference type="InterPro" id="IPR026906">
    <property type="entry name" value="LRR_5"/>
</dbReference>
<dbReference type="PROSITE" id="PS51450">
    <property type="entry name" value="LRR"/>
    <property type="match status" value="11"/>
</dbReference>
<dbReference type="FunFam" id="3.80.10.10:FF:001164">
    <property type="entry name" value="GH01279p"/>
    <property type="match status" value="3"/>
</dbReference>
<gene>
    <name evidence="6" type="ORF">CLODIP_2_CD00928</name>
</gene>
<name>A0A8S1D6V8_9INSE</name>
<reference evidence="6 7" key="1">
    <citation type="submission" date="2020-04" db="EMBL/GenBank/DDBJ databases">
        <authorList>
            <person name="Alioto T."/>
            <person name="Alioto T."/>
            <person name="Gomez Garrido J."/>
        </authorList>
    </citation>
    <scope>NUCLEOTIDE SEQUENCE [LARGE SCALE GENOMIC DNA]</scope>
</reference>
<evidence type="ECO:0000313" key="7">
    <source>
        <dbReference type="Proteomes" id="UP000494165"/>
    </source>
</evidence>
<dbReference type="InterPro" id="IPR050333">
    <property type="entry name" value="SLRP"/>
</dbReference>
<feature type="transmembrane region" description="Helical" evidence="4">
    <location>
        <begin position="30"/>
        <end position="50"/>
    </location>
</feature>
<keyword evidence="1" id="KW-0433">Leucine-rich repeat</keyword>
<comment type="caution">
    <text evidence="6">The sequence shown here is derived from an EMBL/GenBank/DDBJ whole genome shotgun (WGS) entry which is preliminary data.</text>
</comment>
<dbReference type="InterPro" id="IPR032675">
    <property type="entry name" value="LRR_dom_sf"/>
</dbReference>
<keyword evidence="4" id="KW-0812">Transmembrane</keyword>
<dbReference type="SMART" id="SM00365">
    <property type="entry name" value="LRR_SD22"/>
    <property type="match status" value="7"/>
</dbReference>
<dbReference type="InterPro" id="IPR000483">
    <property type="entry name" value="Cys-rich_flank_reg_C"/>
</dbReference>
<dbReference type="Pfam" id="PF13855">
    <property type="entry name" value="LRR_8"/>
    <property type="match status" value="8"/>
</dbReference>
<keyword evidence="4" id="KW-1133">Transmembrane helix</keyword>
<dbReference type="SMART" id="SM00364">
    <property type="entry name" value="LRR_BAC"/>
    <property type="match status" value="14"/>
</dbReference>
<evidence type="ECO:0000256" key="1">
    <source>
        <dbReference type="ARBA" id="ARBA00022614"/>
    </source>
</evidence>
<dbReference type="PANTHER" id="PTHR45712:SF22">
    <property type="entry name" value="INSULIN-LIKE GROWTH FACTOR-BINDING PROTEIN COMPLEX ACID LABILE SUBUNIT"/>
    <property type="match status" value="1"/>
</dbReference>
<keyword evidence="7" id="KW-1185">Reference proteome</keyword>
<evidence type="ECO:0000256" key="2">
    <source>
        <dbReference type="ARBA" id="ARBA00022729"/>
    </source>
</evidence>
<keyword evidence="2" id="KW-0732">Signal</keyword>
<dbReference type="SUPFAM" id="SSF52058">
    <property type="entry name" value="L domain-like"/>
    <property type="match status" value="5"/>
</dbReference>
<keyword evidence="3" id="KW-0677">Repeat</keyword>
<dbReference type="Pfam" id="PF13306">
    <property type="entry name" value="LRR_5"/>
    <property type="match status" value="1"/>
</dbReference>
<accession>A0A8S1D6V8</accession>
<dbReference type="PANTHER" id="PTHR45712">
    <property type="entry name" value="AGAP008170-PA"/>
    <property type="match status" value="1"/>
</dbReference>
<dbReference type="InterPro" id="IPR001611">
    <property type="entry name" value="Leu-rich_rpt"/>
</dbReference>
<dbReference type="Proteomes" id="UP000494165">
    <property type="component" value="Unassembled WGS sequence"/>
</dbReference>
<dbReference type="Gene3D" id="3.80.10.10">
    <property type="entry name" value="Ribonuclease Inhibitor"/>
    <property type="match status" value="9"/>
</dbReference>
<dbReference type="OrthoDB" id="10022853at2759"/>
<keyword evidence="4" id="KW-0472">Membrane</keyword>
<protein>
    <recommendedName>
        <fullName evidence="5">LRRCT domain-containing protein</fullName>
    </recommendedName>
</protein>
<dbReference type="SMART" id="SM00082">
    <property type="entry name" value="LRRCT"/>
    <property type="match status" value="1"/>
</dbReference>
<dbReference type="SMART" id="SM00369">
    <property type="entry name" value="LRR_TYP"/>
    <property type="match status" value="29"/>
</dbReference>
<dbReference type="InterPro" id="IPR003591">
    <property type="entry name" value="Leu-rich_rpt_typical-subtyp"/>
</dbReference>
<dbReference type="EMBL" id="CADEPI010000141">
    <property type="protein sequence ID" value="CAB3377207.1"/>
    <property type="molecule type" value="Genomic_DNA"/>
</dbReference>